<evidence type="ECO:0000259" key="1">
    <source>
        <dbReference type="PROSITE" id="PS50011"/>
    </source>
</evidence>
<gene>
    <name evidence="2" type="ORF">C1645_835164</name>
</gene>
<organism evidence="2 3">
    <name type="scientific">Glomus cerebriforme</name>
    <dbReference type="NCBI Taxonomy" id="658196"/>
    <lineage>
        <taxon>Eukaryota</taxon>
        <taxon>Fungi</taxon>
        <taxon>Fungi incertae sedis</taxon>
        <taxon>Mucoromycota</taxon>
        <taxon>Glomeromycotina</taxon>
        <taxon>Glomeromycetes</taxon>
        <taxon>Glomerales</taxon>
        <taxon>Glomeraceae</taxon>
        <taxon>Glomus</taxon>
    </lineage>
</organism>
<evidence type="ECO:0000313" key="2">
    <source>
        <dbReference type="EMBL" id="RIA82569.1"/>
    </source>
</evidence>
<comment type="caution">
    <text evidence="2">The sequence shown here is derived from an EMBL/GenBank/DDBJ whole genome shotgun (WGS) entry which is preliminary data.</text>
</comment>
<dbReference type="OrthoDB" id="2437857at2759"/>
<feature type="domain" description="Protein kinase" evidence="1">
    <location>
        <begin position="76"/>
        <end position="360"/>
    </location>
</feature>
<dbReference type="PANTHER" id="PTHR44329">
    <property type="entry name" value="SERINE/THREONINE-PROTEIN KINASE TNNI3K-RELATED"/>
    <property type="match status" value="1"/>
</dbReference>
<dbReference type="InterPro" id="IPR011009">
    <property type="entry name" value="Kinase-like_dom_sf"/>
</dbReference>
<proteinExistence type="predicted"/>
<evidence type="ECO:0000313" key="3">
    <source>
        <dbReference type="Proteomes" id="UP000265703"/>
    </source>
</evidence>
<dbReference type="Pfam" id="PF07714">
    <property type="entry name" value="PK_Tyr_Ser-Thr"/>
    <property type="match status" value="1"/>
</dbReference>
<dbReference type="GO" id="GO:0005524">
    <property type="term" value="F:ATP binding"/>
    <property type="evidence" value="ECO:0007669"/>
    <property type="project" value="InterPro"/>
</dbReference>
<reference evidence="2 3" key="1">
    <citation type="submission" date="2018-06" db="EMBL/GenBank/DDBJ databases">
        <title>Comparative genomics reveals the genomic features of Rhizophagus irregularis, R. cerebriforme, R. diaphanum and Gigaspora rosea, and their symbiotic lifestyle signature.</title>
        <authorList>
            <person name="Morin E."/>
            <person name="San Clemente H."/>
            <person name="Chen E.C.H."/>
            <person name="De La Providencia I."/>
            <person name="Hainaut M."/>
            <person name="Kuo A."/>
            <person name="Kohler A."/>
            <person name="Murat C."/>
            <person name="Tang N."/>
            <person name="Roy S."/>
            <person name="Loubradou J."/>
            <person name="Henrissat B."/>
            <person name="Grigoriev I.V."/>
            <person name="Corradi N."/>
            <person name="Roux C."/>
            <person name="Martin F.M."/>
        </authorList>
    </citation>
    <scope>NUCLEOTIDE SEQUENCE [LARGE SCALE GENOMIC DNA]</scope>
    <source>
        <strain evidence="2 3">DAOM 227022</strain>
    </source>
</reference>
<keyword evidence="3" id="KW-1185">Reference proteome</keyword>
<protein>
    <submittedName>
        <fullName evidence="2">Kinase-like domain-containing protein</fullName>
    </submittedName>
</protein>
<name>A0A397SCK4_9GLOM</name>
<sequence>MAEDETEVKGIKCPECGQEPYTPDIQYCRPCSSEHFRDNFAHWTSGDSNIDKLIQNSQLDALFDEDFIEWIEYSNLENIEFVANGGFGSVYKAIWKDGPIIDNIYPWNIDKSEWIRDNRKEVVIKKFLNATSVSLEFLSEIENNMKLSFAYCVKIYGLTRDPQSGEYAIVAEFRNGGNLREVIKKNHSILNWKLIIQMLADICVGLDFIHQESNYCHKDFHTGNILNKVYDEGYRFITPVISDFGLSCPANQSPEDKVLYGVLPFVAPEVLRGGEFTIAADIYGFGMLMSEIISGEAPFIGRDYDLYLALDICKGERPQIPEYTPEPYSTLMKRCWDPIPTNRPTARILLKLFSDLNSIMKISSDKPFELWSRFEDLNDIMSGSLDDKENDPLAIKQEIEKVFNQEREDKWKVQLAELTTNPHPLKKSQNLLTSKRLDYSKHLTRQFETNDDDAYHPKTPKETNEIFYKLTEELEELQI</sequence>
<dbReference type="Gene3D" id="1.10.510.10">
    <property type="entry name" value="Transferase(Phosphotransferase) domain 1"/>
    <property type="match status" value="1"/>
</dbReference>
<dbReference type="EMBL" id="QKYT01000653">
    <property type="protein sequence ID" value="RIA82569.1"/>
    <property type="molecule type" value="Genomic_DNA"/>
</dbReference>
<dbReference type="InterPro" id="IPR000719">
    <property type="entry name" value="Prot_kinase_dom"/>
</dbReference>
<keyword evidence="2" id="KW-0418">Kinase</keyword>
<dbReference type="InterPro" id="IPR051681">
    <property type="entry name" value="Ser/Thr_Kinases-Pseudokinases"/>
</dbReference>
<dbReference type="GO" id="GO:0004674">
    <property type="term" value="F:protein serine/threonine kinase activity"/>
    <property type="evidence" value="ECO:0007669"/>
    <property type="project" value="TreeGrafter"/>
</dbReference>
<dbReference type="SUPFAM" id="SSF56112">
    <property type="entry name" value="Protein kinase-like (PK-like)"/>
    <property type="match status" value="1"/>
</dbReference>
<accession>A0A397SCK4</accession>
<keyword evidence="2" id="KW-0808">Transferase</keyword>
<dbReference type="Proteomes" id="UP000265703">
    <property type="component" value="Unassembled WGS sequence"/>
</dbReference>
<dbReference type="InterPro" id="IPR001245">
    <property type="entry name" value="Ser-Thr/Tyr_kinase_cat_dom"/>
</dbReference>
<dbReference type="AlphaFoldDB" id="A0A397SCK4"/>
<dbReference type="PROSITE" id="PS50011">
    <property type="entry name" value="PROTEIN_KINASE_DOM"/>
    <property type="match status" value="1"/>
</dbReference>